<dbReference type="EMBL" id="CP019980">
    <property type="protein sequence ID" value="AVK98882.1"/>
    <property type="molecule type" value="Genomic_DNA"/>
</dbReference>
<protein>
    <submittedName>
        <fullName evidence="1">Transcriptional regulator</fullName>
    </submittedName>
</protein>
<dbReference type="Proteomes" id="UP000238825">
    <property type="component" value="Chromosome"/>
</dbReference>
<accession>A0A2S0K687</accession>
<gene>
    <name evidence="1" type="ORF">LS41612_22610</name>
</gene>
<organism evidence="1 2">
    <name type="scientific">Lysinibacillus sphaericus</name>
    <name type="common">Bacillus sphaericus</name>
    <dbReference type="NCBI Taxonomy" id="1421"/>
    <lineage>
        <taxon>Bacteria</taxon>
        <taxon>Bacillati</taxon>
        <taxon>Bacillota</taxon>
        <taxon>Bacilli</taxon>
        <taxon>Bacillales</taxon>
        <taxon>Bacillaceae</taxon>
        <taxon>Lysinibacillus</taxon>
    </lineage>
</organism>
<dbReference type="AlphaFoldDB" id="A0A2S0K687"/>
<evidence type="ECO:0000313" key="2">
    <source>
        <dbReference type="Proteomes" id="UP000238825"/>
    </source>
</evidence>
<proteinExistence type="predicted"/>
<reference evidence="1 2" key="1">
    <citation type="submission" date="2017-03" db="EMBL/GenBank/DDBJ databases">
        <title>The whole genome sequencing and assembly of Lysinibacillus sphaericus DSM 28T strain.</title>
        <authorList>
            <person name="Lee Y.-J."/>
            <person name="Yi H."/>
            <person name="Bahn Y.-S."/>
            <person name="Kim J.F."/>
            <person name="Lee D.-W."/>
        </authorList>
    </citation>
    <scope>NUCLEOTIDE SEQUENCE [LARGE SCALE GENOMIC DNA]</scope>
    <source>
        <strain evidence="1 2">DSM 28</strain>
    </source>
</reference>
<name>A0A2S0K687_LYSSH</name>
<sequence>MTVTGTTVGEIMKELRGVETQLNWGSKMGVVRETVSKYETGRSKVPADISRKVMEKSDDPRLAMAIQYEYTGTGPVLLNGPNVDLHRCSVREKTIEEEEEFLEALKRTNFSKPAHALTPREIEDIKKAIEEGIEAETAKKMWLMRAIEYVGMSYSEAYAEHYADLRQKGFIL</sequence>
<evidence type="ECO:0000313" key="1">
    <source>
        <dbReference type="EMBL" id="AVK98882.1"/>
    </source>
</evidence>